<proteinExistence type="predicted"/>
<gene>
    <name evidence="1" type="ORF">GP2143_14116</name>
</gene>
<evidence type="ECO:0000313" key="2">
    <source>
        <dbReference type="Proteomes" id="UP000004931"/>
    </source>
</evidence>
<comment type="caution">
    <text evidence="1">The sequence shown here is derived from an EMBL/GenBank/DDBJ whole genome shotgun (WGS) entry which is preliminary data.</text>
</comment>
<name>A0Y8E3_9GAMM</name>
<dbReference type="AlphaFoldDB" id="A0Y8E3"/>
<organism evidence="1 2">
    <name type="scientific">marine gamma proteobacterium HTCC2143</name>
    <dbReference type="NCBI Taxonomy" id="247633"/>
    <lineage>
        <taxon>Bacteria</taxon>
        <taxon>Pseudomonadati</taxon>
        <taxon>Pseudomonadota</taxon>
        <taxon>Gammaproteobacteria</taxon>
        <taxon>Cellvibrionales</taxon>
        <taxon>Spongiibacteraceae</taxon>
        <taxon>BD1-7 clade</taxon>
    </lineage>
</organism>
<accession>A0Y8E3</accession>
<sequence>MCAGAITKGKLISYVWRSYGPTQHTNDIWIDFDSHCRYGFKSLTKEAFRGQRIHSYVTIMTEEKTRKDKTHTVGFIETHNYSSRHSSTFHGNTEVGYAGYISLFGNYYIFHSPGAKKSGFRFFRKNDSKVD</sequence>
<reference evidence="1 2" key="1">
    <citation type="journal article" date="2010" name="J. Bacteriol.">
        <title>Genome sequence of the oligotrophic marine Gammaproteobacterium HTCC2143, isolated from the Oregon Coast.</title>
        <authorList>
            <person name="Oh H.M."/>
            <person name="Kang I."/>
            <person name="Ferriera S."/>
            <person name="Giovannoni S.J."/>
            <person name="Cho J.C."/>
        </authorList>
    </citation>
    <scope>NUCLEOTIDE SEQUENCE [LARGE SCALE GENOMIC DNA]</scope>
    <source>
        <strain evidence="1 2">HTCC2143</strain>
    </source>
</reference>
<dbReference type="Proteomes" id="UP000004931">
    <property type="component" value="Unassembled WGS sequence"/>
</dbReference>
<dbReference type="EMBL" id="AAVT01000001">
    <property type="protein sequence ID" value="EAW32397.1"/>
    <property type="molecule type" value="Genomic_DNA"/>
</dbReference>
<protein>
    <submittedName>
        <fullName evidence="1">Uncharacterized protein</fullName>
    </submittedName>
</protein>
<evidence type="ECO:0000313" key="1">
    <source>
        <dbReference type="EMBL" id="EAW32397.1"/>
    </source>
</evidence>
<keyword evidence="2" id="KW-1185">Reference proteome</keyword>